<comment type="miscellaneous">
    <text evidence="11">In the RecBCD complex, RecB has a slow 3'-5' helicase, an exonuclease activity and loads RecA onto ssDNA, RecD has a fast 5'-3' helicase activity, while RecC stimulates the ATPase and processivity of the RecB helicase and contributes to recognition of the Chi site.</text>
</comment>
<dbReference type="EC" id="5.6.2.3" evidence="11"/>
<dbReference type="InterPro" id="IPR049550">
    <property type="entry name" value="RecD_N"/>
</dbReference>
<dbReference type="PANTHER" id="PTHR43788:SF6">
    <property type="entry name" value="DNA HELICASE B"/>
    <property type="match status" value="1"/>
</dbReference>
<keyword evidence="7 11" id="KW-0067">ATP-binding</keyword>
<reference evidence="13 14" key="1">
    <citation type="submission" date="2021-10" db="EMBL/GenBank/DDBJ databases">
        <title>Alishewanella koreense sp. nov. isolated from seawater of southwestern coast in South Korea and the proposal for the reclassification of Rheinheimera perlucida and Rheinheimera tuosuensis as Arsukibacterium perlucida and Arsukibacterium tuosuensis.</title>
        <authorList>
            <person name="Kim K.H."/>
            <person name="Ruan W."/>
            <person name="Kim K.R."/>
            <person name="Baek J.H."/>
            <person name="Jeon C.O."/>
        </authorList>
    </citation>
    <scope>NUCLEOTIDE SEQUENCE [LARGE SCALE GENOMIC DNA]</scope>
    <source>
        <strain evidence="13 14">16-MA</strain>
    </source>
</reference>
<dbReference type="SMART" id="SM00382">
    <property type="entry name" value="AAA"/>
    <property type="match status" value="1"/>
</dbReference>
<dbReference type="PANTHER" id="PTHR43788">
    <property type="entry name" value="DNA2/NAM7 HELICASE FAMILY MEMBER"/>
    <property type="match status" value="1"/>
</dbReference>
<comment type="similarity">
    <text evidence="11">Belongs to the RecD family.</text>
</comment>
<dbReference type="GO" id="GO:0008854">
    <property type="term" value="F:exodeoxyribonuclease V activity"/>
    <property type="evidence" value="ECO:0007669"/>
    <property type="project" value="UniProtKB-EC"/>
</dbReference>
<dbReference type="InterPro" id="IPR027417">
    <property type="entry name" value="P-loop_NTPase"/>
</dbReference>
<dbReference type="HAMAP" id="MF_01487">
    <property type="entry name" value="RecD"/>
    <property type="match status" value="1"/>
</dbReference>
<dbReference type="Gene3D" id="3.40.50.300">
    <property type="entry name" value="P-loop containing nucleotide triphosphate hydrolases"/>
    <property type="match status" value="3"/>
</dbReference>
<evidence type="ECO:0000313" key="13">
    <source>
        <dbReference type="EMBL" id="MCB5228029.1"/>
    </source>
</evidence>
<dbReference type="NCBIfam" id="TIGR01447">
    <property type="entry name" value="recD"/>
    <property type="match status" value="1"/>
</dbReference>
<keyword evidence="8 11" id="KW-0238">DNA-binding</keyword>
<dbReference type="CDD" id="cd18809">
    <property type="entry name" value="SF1_C_RecD"/>
    <property type="match status" value="1"/>
</dbReference>
<evidence type="ECO:0000256" key="4">
    <source>
        <dbReference type="ARBA" id="ARBA00022801"/>
    </source>
</evidence>
<dbReference type="InterPro" id="IPR003593">
    <property type="entry name" value="AAA+_ATPase"/>
</dbReference>
<keyword evidence="3 11" id="KW-0227">DNA damage</keyword>
<evidence type="ECO:0000256" key="1">
    <source>
        <dbReference type="ARBA" id="ARBA00022722"/>
    </source>
</evidence>
<proteinExistence type="inferred from homology"/>
<dbReference type="Gene3D" id="1.10.10.1020">
    <property type="entry name" value="RecBCD complex, subunit RecD, N-terminal domain"/>
    <property type="match status" value="1"/>
</dbReference>
<keyword evidence="14" id="KW-1185">Reference proteome</keyword>
<dbReference type="CDD" id="cd17933">
    <property type="entry name" value="DEXSc_RecD-like"/>
    <property type="match status" value="1"/>
</dbReference>
<dbReference type="SUPFAM" id="SSF52540">
    <property type="entry name" value="P-loop containing nucleoside triphosphate hydrolases"/>
    <property type="match status" value="2"/>
</dbReference>
<comment type="function">
    <text evidence="11">A helicase/nuclease that prepares dsDNA breaks (DSB) for recombinational DNA repair. Binds to DSBs and unwinds DNA via a highly rapid and processive ATP-dependent bidirectional helicase activity. Unwinds dsDNA until it encounters a Chi (crossover hotspot instigator) sequence from the 3' direction. Cuts ssDNA a few nucleotides 3' to the Chi site. The properties and activities of the enzyme are changed at Chi. The Chi-altered holoenzyme produces a long 3'-ssDNA overhang and facilitates RecA-binding to the ssDNA for homologous DNA recombination and repair. Holoenzyme degrades any linearized DNA that is unable to undergo homologous recombination. In the holoenzyme this subunit has ssDNA-dependent ATPase and 5'-3' helicase activity. When added to pre-assembled RecBC greatly stimulates nuclease activity and augments holoenzyme processivity. Negatively regulates the RecA-loading ability of RecBCD.</text>
</comment>
<evidence type="ECO:0000256" key="5">
    <source>
        <dbReference type="ARBA" id="ARBA00022806"/>
    </source>
</evidence>
<feature type="binding site" evidence="11">
    <location>
        <begin position="258"/>
        <end position="265"/>
    </location>
    <ligand>
        <name>ATP</name>
        <dbReference type="ChEBI" id="CHEBI:30616"/>
    </ligand>
</feature>
<name>A0ABS8C6R0_9ALTE</name>
<evidence type="ECO:0000256" key="7">
    <source>
        <dbReference type="ARBA" id="ARBA00022840"/>
    </source>
</evidence>
<protein>
    <recommendedName>
        <fullName evidence="11">RecBCD enzyme subunit RecD</fullName>
        <ecNumber evidence="11">5.6.2.3</ecNumber>
    </recommendedName>
    <alternativeName>
        <fullName evidence="11">DNA 5'-3' helicase subunit RecD</fullName>
    </alternativeName>
    <alternativeName>
        <fullName evidence="11">Exonuclease V subunit RecD</fullName>
        <shortName evidence="11">ExoV subunit RecD</shortName>
    </alternativeName>
    <alternativeName>
        <fullName evidence="11">Helicase/nuclease RecBCD subunit RecD</fullName>
    </alternativeName>
</protein>
<gene>
    <name evidence="11 13" type="primary">recD</name>
    <name evidence="13" type="ORF">JAO78_014540</name>
</gene>
<dbReference type="RefSeq" id="WP_226752093.1">
    <property type="nucleotide sequence ID" value="NZ_JAEINI020000013.1"/>
</dbReference>
<dbReference type="Pfam" id="PF13245">
    <property type="entry name" value="AAA_19"/>
    <property type="match status" value="1"/>
</dbReference>
<comment type="caution">
    <text evidence="13">The sequence shown here is derived from an EMBL/GenBank/DDBJ whole genome shotgun (WGS) entry which is preliminary data.</text>
</comment>
<keyword evidence="6 11" id="KW-0269">Exonuclease</keyword>
<dbReference type="Pfam" id="PF13538">
    <property type="entry name" value="UvrD_C_2"/>
    <property type="match status" value="1"/>
</dbReference>
<comment type="catalytic activity">
    <reaction evidence="11">
        <text>ATP + H2O = ADP + phosphate + H(+)</text>
        <dbReference type="Rhea" id="RHEA:13065"/>
        <dbReference type="ChEBI" id="CHEBI:15377"/>
        <dbReference type="ChEBI" id="CHEBI:15378"/>
        <dbReference type="ChEBI" id="CHEBI:30616"/>
        <dbReference type="ChEBI" id="CHEBI:43474"/>
        <dbReference type="ChEBI" id="CHEBI:456216"/>
        <dbReference type="EC" id="5.6.2.3"/>
    </reaction>
</comment>
<dbReference type="InterPro" id="IPR027785">
    <property type="entry name" value="UvrD-like_helicase_C"/>
</dbReference>
<dbReference type="Pfam" id="PF21185">
    <property type="entry name" value="RecD_N"/>
    <property type="match status" value="1"/>
</dbReference>
<keyword evidence="4 11" id="KW-0378">Hydrolase</keyword>
<keyword evidence="5 11" id="KW-0347">Helicase</keyword>
<evidence type="ECO:0000256" key="9">
    <source>
        <dbReference type="ARBA" id="ARBA00023204"/>
    </source>
</evidence>
<keyword evidence="2 11" id="KW-0547">Nucleotide-binding</keyword>
<evidence type="ECO:0000256" key="2">
    <source>
        <dbReference type="ARBA" id="ARBA00022741"/>
    </source>
</evidence>
<accession>A0ABS8C6R0</accession>
<evidence type="ECO:0000256" key="11">
    <source>
        <dbReference type="HAMAP-Rule" id="MF_01487"/>
    </source>
</evidence>
<sequence>MLNNLVSNAAESALLKQINSPQLLQLLVDWQRVGWLTALDLAFARFIQQHTAVASQAECDTANRTVTNLSNNISMLLAALLSHQVGRGHVCLSLRALLAEPERLLNISVESALSAPTSASFTPLSAVSSVLLAPSLGNEQEASLVTPTALLAGLTLSDLQQALAHSAAVQVSSEQQEAHPLVLVGETLYLYRYWQYERQLAADLQRLMQPVAKALPPVAQLNSWLSELFDTPQTTAAINWQKLACVNTLRSHFSVITGGPGTGKTYTVVRLLALLQRLHLADSADAQVRPLVIKLAAPTGKAAARLKESIQAATEQLRQLPASWHSALQQISADSSTLHKLLGVQAGTRQFRHHRAKPLALDVLIIDEASMVDIELMHATLAALLPGAKLVLLGDKDQLASVEAGAILGQLCAGAEQGGYSRETLAFLQGFTQSHLPEFMHVAEAPRHLQHVIMLRVSRRFDDSSGIGALARVVNDGRSNEVAALFKPDSGFTDLHLLQPTQPDPEGQQALLASLQQLCQQGFAGYLQQISARPAPGASAEQFERWARSVLKAYQGFQLLTPVRDGPFGVSGLNALVQQSLSFVSRSASAQGRQDSWYEGRPVMITANDYNLNLRNGDIGIVLRSADTEQKRVVFVDSDNQLRWILPSRLAEVTTVFAMTVHKSQGSEFTHTVLVLPDRDNPVLSRELLYTGLTRAAQQLTIVVPSWPVLTQAVDRPTIRAGQLHLSFSP</sequence>
<dbReference type="InterPro" id="IPR006344">
    <property type="entry name" value="RecD"/>
</dbReference>
<keyword evidence="10 11" id="KW-0413">Isomerase</keyword>
<evidence type="ECO:0000256" key="6">
    <source>
        <dbReference type="ARBA" id="ARBA00022839"/>
    </source>
</evidence>
<evidence type="ECO:0000256" key="3">
    <source>
        <dbReference type="ARBA" id="ARBA00022763"/>
    </source>
</evidence>
<dbReference type="InterPro" id="IPR050534">
    <property type="entry name" value="Coronavir_polyprotein_1ab"/>
</dbReference>
<feature type="domain" description="AAA+ ATPase" evidence="12">
    <location>
        <begin position="250"/>
        <end position="639"/>
    </location>
</feature>
<evidence type="ECO:0000313" key="14">
    <source>
        <dbReference type="Proteomes" id="UP000633814"/>
    </source>
</evidence>
<evidence type="ECO:0000256" key="10">
    <source>
        <dbReference type="ARBA" id="ARBA00023235"/>
    </source>
</evidence>
<evidence type="ECO:0000259" key="12">
    <source>
        <dbReference type="SMART" id="SM00382"/>
    </source>
</evidence>
<organism evidence="13 14">
    <name type="scientific">Alishewanella maricola</name>
    <dbReference type="NCBI Taxonomy" id="2795740"/>
    <lineage>
        <taxon>Bacteria</taxon>
        <taxon>Pseudomonadati</taxon>
        <taxon>Pseudomonadota</taxon>
        <taxon>Gammaproteobacteria</taxon>
        <taxon>Alteromonadales</taxon>
        <taxon>Alteromonadaceae</taxon>
        <taxon>Alishewanella</taxon>
    </lineage>
</organism>
<dbReference type="InterPro" id="IPR041851">
    <property type="entry name" value="RecD_N_sf"/>
</dbReference>
<dbReference type="Proteomes" id="UP000633814">
    <property type="component" value="Unassembled WGS sequence"/>
</dbReference>
<keyword evidence="9 11" id="KW-0234">DNA repair</keyword>
<evidence type="ECO:0000256" key="8">
    <source>
        <dbReference type="ARBA" id="ARBA00023125"/>
    </source>
</evidence>
<dbReference type="EMBL" id="JAEINI020000013">
    <property type="protein sequence ID" value="MCB5228029.1"/>
    <property type="molecule type" value="Genomic_DNA"/>
</dbReference>
<keyword evidence="1 11" id="KW-0540">Nuclease</keyword>
<comment type="subunit">
    <text evidence="11">Heterotrimer of RecB, RecC and RecD. All subunits contribute to DNA-binding.</text>
</comment>